<comment type="caution">
    <text evidence="1">The sequence shown here is derived from an EMBL/GenBank/DDBJ whole genome shotgun (WGS) entry which is preliminary data.</text>
</comment>
<dbReference type="Proteomes" id="UP000789572">
    <property type="component" value="Unassembled WGS sequence"/>
</dbReference>
<keyword evidence="2" id="KW-1185">Reference proteome</keyword>
<protein>
    <submittedName>
        <fullName evidence="1">7380_t:CDS:1</fullName>
    </submittedName>
</protein>
<evidence type="ECO:0000313" key="2">
    <source>
        <dbReference type="Proteomes" id="UP000789572"/>
    </source>
</evidence>
<evidence type="ECO:0000313" key="1">
    <source>
        <dbReference type="EMBL" id="CAG8596003.1"/>
    </source>
</evidence>
<reference evidence="1" key="1">
    <citation type="submission" date="2021-06" db="EMBL/GenBank/DDBJ databases">
        <authorList>
            <person name="Kallberg Y."/>
            <person name="Tangrot J."/>
            <person name="Rosling A."/>
        </authorList>
    </citation>
    <scope>NUCLEOTIDE SEQUENCE</scope>
    <source>
        <strain evidence="1">IA702</strain>
    </source>
</reference>
<name>A0A9N9CD97_9GLOM</name>
<sequence length="89" mass="10144">MLTAPSRATLRKELKTKHISVIGEEEIKQIKSYRANKLSKLTDMQIDAIKNHSVTASYNSEAESNNEEENNDTGAMFSDNYDARYMIMI</sequence>
<dbReference type="OrthoDB" id="10578732at2759"/>
<dbReference type="EMBL" id="CAJVPJ010001559">
    <property type="protein sequence ID" value="CAG8596003.1"/>
    <property type="molecule type" value="Genomic_DNA"/>
</dbReference>
<dbReference type="AlphaFoldDB" id="A0A9N9CD97"/>
<gene>
    <name evidence="1" type="ORF">POCULU_LOCUS7219</name>
</gene>
<proteinExistence type="predicted"/>
<organism evidence="1 2">
    <name type="scientific">Paraglomus occultum</name>
    <dbReference type="NCBI Taxonomy" id="144539"/>
    <lineage>
        <taxon>Eukaryota</taxon>
        <taxon>Fungi</taxon>
        <taxon>Fungi incertae sedis</taxon>
        <taxon>Mucoromycota</taxon>
        <taxon>Glomeromycotina</taxon>
        <taxon>Glomeromycetes</taxon>
        <taxon>Paraglomerales</taxon>
        <taxon>Paraglomeraceae</taxon>
        <taxon>Paraglomus</taxon>
    </lineage>
</organism>
<accession>A0A9N9CD97</accession>